<evidence type="ECO:0000256" key="3">
    <source>
        <dbReference type="ARBA" id="ARBA00022989"/>
    </source>
</evidence>
<comment type="caution">
    <text evidence="7">The sequence shown here is derived from an EMBL/GenBank/DDBJ whole genome shotgun (WGS) entry which is preliminary data.</text>
</comment>
<dbReference type="InterPro" id="IPR036259">
    <property type="entry name" value="MFS_trans_sf"/>
</dbReference>
<dbReference type="Proteomes" id="UP000054988">
    <property type="component" value="Unassembled WGS sequence"/>
</dbReference>
<dbReference type="eggNOG" id="KOG2563">
    <property type="taxonomic scope" value="Eukaryota"/>
</dbReference>
<name>A0A0W0F096_MONRR</name>
<feature type="compositionally biased region" description="Low complexity" evidence="5">
    <location>
        <begin position="1"/>
        <end position="13"/>
    </location>
</feature>
<keyword evidence="3 6" id="KW-1133">Transmembrane helix</keyword>
<dbReference type="Pfam" id="PF07690">
    <property type="entry name" value="MFS_1"/>
    <property type="match status" value="1"/>
</dbReference>
<evidence type="ECO:0000256" key="4">
    <source>
        <dbReference type="ARBA" id="ARBA00023136"/>
    </source>
</evidence>
<comment type="subcellular location">
    <subcellularLocation>
        <location evidence="1">Membrane</location>
        <topology evidence="1">Multi-pass membrane protein</topology>
    </subcellularLocation>
</comment>
<keyword evidence="2 6" id="KW-0812">Transmembrane</keyword>
<evidence type="ECO:0000256" key="1">
    <source>
        <dbReference type="ARBA" id="ARBA00004141"/>
    </source>
</evidence>
<feature type="transmembrane region" description="Helical" evidence="6">
    <location>
        <begin position="336"/>
        <end position="354"/>
    </location>
</feature>
<gene>
    <name evidence="7" type="ORF">WG66_17613</name>
</gene>
<protein>
    <recommendedName>
        <fullName evidence="9">MFS general substrate transporter</fullName>
    </recommendedName>
</protein>
<dbReference type="GO" id="GO:0016020">
    <property type="term" value="C:membrane"/>
    <property type="evidence" value="ECO:0007669"/>
    <property type="project" value="UniProtKB-SubCell"/>
</dbReference>
<feature type="transmembrane region" description="Helical" evidence="6">
    <location>
        <begin position="267"/>
        <end position="292"/>
    </location>
</feature>
<evidence type="ECO:0000256" key="5">
    <source>
        <dbReference type="SAM" id="MobiDB-lite"/>
    </source>
</evidence>
<feature type="transmembrane region" description="Helical" evidence="6">
    <location>
        <begin position="360"/>
        <end position="381"/>
    </location>
</feature>
<dbReference type="GO" id="GO:0022857">
    <property type="term" value="F:transmembrane transporter activity"/>
    <property type="evidence" value="ECO:0007669"/>
    <property type="project" value="InterPro"/>
</dbReference>
<dbReference type="PANTHER" id="PTHR10924">
    <property type="entry name" value="MAJOR FACILITATOR SUPERFAMILY PROTEIN-RELATED"/>
    <property type="match status" value="1"/>
</dbReference>
<reference evidence="7 8" key="1">
    <citation type="submission" date="2015-12" db="EMBL/GenBank/DDBJ databases">
        <title>Draft genome sequence of Moniliophthora roreri, the causal agent of frosty pod rot of cacao.</title>
        <authorList>
            <person name="Aime M.C."/>
            <person name="Diaz-Valderrama J.R."/>
            <person name="Kijpornyongpan T."/>
            <person name="Phillips-Mora W."/>
        </authorList>
    </citation>
    <scope>NUCLEOTIDE SEQUENCE [LARGE SCALE GENOMIC DNA]</scope>
    <source>
        <strain evidence="7 8">MCA 2952</strain>
    </source>
</reference>
<feature type="transmembrane region" description="Helical" evidence="6">
    <location>
        <begin position="393"/>
        <end position="415"/>
    </location>
</feature>
<organism evidence="7 8">
    <name type="scientific">Moniliophthora roreri</name>
    <name type="common">Frosty pod rot fungus</name>
    <name type="synonym">Monilia roreri</name>
    <dbReference type="NCBI Taxonomy" id="221103"/>
    <lineage>
        <taxon>Eukaryota</taxon>
        <taxon>Fungi</taxon>
        <taxon>Dikarya</taxon>
        <taxon>Basidiomycota</taxon>
        <taxon>Agaricomycotina</taxon>
        <taxon>Agaricomycetes</taxon>
        <taxon>Agaricomycetidae</taxon>
        <taxon>Agaricales</taxon>
        <taxon>Marasmiineae</taxon>
        <taxon>Marasmiaceae</taxon>
        <taxon>Moniliophthora</taxon>
    </lineage>
</organism>
<feature type="transmembrane region" description="Helical" evidence="6">
    <location>
        <begin position="42"/>
        <end position="62"/>
    </location>
</feature>
<evidence type="ECO:0000313" key="8">
    <source>
        <dbReference type="Proteomes" id="UP000054988"/>
    </source>
</evidence>
<evidence type="ECO:0000256" key="2">
    <source>
        <dbReference type="ARBA" id="ARBA00022692"/>
    </source>
</evidence>
<dbReference type="PANTHER" id="PTHR10924:SF6">
    <property type="entry name" value="SOLUTE CARRIER FAMILY 49 MEMBER A3"/>
    <property type="match status" value="1"/>
</dbReference>
<dbReference type="InterPro" id="IPR011701">
    <property type="entry name" value="MFS"/>
</dbReference>
<evidence type="ECO:0000256" key="6">
    <source>
        <dbReference type="SAM" id="Phobius"/>
    </source>
</evidence>
<accession>A0A0W0F096</accession>
<dbReference type="InterPro" id="IPR049680">
    <property type="entry name" value="FLVCR1-2_SLC49-like"/>
</dbReference>
<feature type="transmembrane region" description="Helical" evidence="6">
    <location>
        <begin position="435"/>
        <end position="452"/>
    </location>
</feature>
<feature type="region of interest" description="Disordered" evidence="5">
    <location>
        <begin position="1"/>
        <end position="27"/>
    </location>
</feature>
<evidence type="ECO:0000313" key="7">
    <source>
        <dbReference type="EMBL" id="KTB29734.1"/>
    </source>
</evidence>
<evidence type="ECO:0008006" key="9">
    <source>
        <dbReference type="Google" id="ProtNLM"/>
    </source>
</evidence>
<feature type="transmembrane region" description="Helical" evidence="6">
    <location>
        <begin position="82"/>
        <end position="102"/>
    </location>
</feature>
<proteinExistence type="predicted"/>
<sequence length="478" mass="51723">MSQPQSRDSQSSSVAKVSPGETVREEYDGPAPAEYKLYKRRFPGLIGIILLNIVGGMSWPWFGPIANDMVREFDISLDKVNWLGNLMSCVYIPAALLIPYMVPRYGMRRVCDLGAVCLVLAAWIRYAGTSRTLSGESAYALLMIGQTQVFAAIAQPLYQVLAPIYSEKWFDLKGRTTATMICSVANPVGGAIAQLLSPLVGDTRQSILVLGIICTAVTPLVFMVQSAPPTPPTYSASQRPPSLGEFVKVLAGRSRVQQISLRERLDFLLLVFIFGISVAATLTFSVLTSQIFDPYGYSADTSGLLGATLLLVGLVAAFITSPLFDRVFTKHLAITAKILIPCVGGAWLSLIWAVKPNNTGGLFAIMAIIGGISVTMLPIGLDYEELGCDLTRNAEASSSILWLAGNLFGVIFVVVEDALRAGPHANPPLNMHRSLIFHGVMVMVAAGLTLLLRGKQVRKELDQQKIQEVAGRVEMQQA</sequence>
<dbReference type="AlphaFoldDB" id="A0A0W0F096"/>
<dbReference type="Gene3D" id="1.20.1250.20">
    <property type="entry name" value="MFS general substrate transporter like domains"/>
    <property type="match status" value="2"/>
</dbReference>
<dbReference type="SUPFAM" id="SSF103473">
    <property type="entry name" value="MFS general substrate transporter"/>
    <property type="match status" value="1"/>
</dbReference>
<feature type="transmembrane region" description="Helical" evidence="6">
    <location>
        <begin position="304"/>
        <end position="324"/>
    </location>
</feature>
<keyword evidence="4 6" id="KW-0472">Membrane</keyword>
<dbReference type="EMBL" id="LATX01002412">
    <property type="protein sequence ID" value="KTB29734.1"/>
    <property type="molecule type" value="Genomic_DNA"/>
</dbReference>